<dbReference type="Pfam" id="PF00005">
    <property type="entry name" value="ABC_tran"/>
    <property type="match status" value="1"/>
</dbReference>
<proteinExistence type="predicted"/>
<protein>
    <submittedName>
        <fullName evidence="5">ABC transporter ATP-binding protein</fullName>
    </submittedName>
</protein>
<keyword evidence="3 5" id="KW-0067">ATP-binding</keyword>
<dbReference type="Gene3D" id="3.40.50.300">
    <property type="entry name" value="P-loop containing nucleotide triphosphate hydrolases"/>
    <property type="match status" value="1"/>
</dbReference>
<dbReference type="PROSITE" id="PS50893">
    <property type="entry name" value="ABC_TRANSPORTER_2"/>
    <property type="match status" value="1"/>
</dbReference>
<dbReference type="InterPro" id="IPR003439">
    <property type="entry name" value="ABC_transporter-like_ATP-bd"/>
</dbReference>
<dbReference type="EMBL" id="DTGT01000429">
    <property type="protein sequence ID" value="HGH62234.1"/>
    <property type="molecule type" value="Genomic_DNA"/>
</dbReference>
<dbReference type="GO" id="GO:0005524">
    <property type="term" value="F:ATP binding"/>
    <property type="evidence" value="ECO:0007669"/>
    <property type="project" value="UniProtKB-KW"/>
</dbReference>
<reference evidence="5" key="1">
    <citation type="journal article" date="2020" name="mSystems">
        <title>Genome- and Community-Level Interaction Insights into Carbon Utilization and Element Cycling Functions of Hydrothermarchaeota in Hydrothermal Sediment.</title>
        <authorList>
            <person name="Zhou Z."/>
            <person name="Liu Y."/>
            <person name="Xu W."/>
            <person name="Pan J."/>
            <person name="Luo Z.H."/>
            <person name="Li M."/>
        </authorList>
    </citation>
    <scope>NUCLEOTIDE SEQUENCE [LARGE SCALE GENOMIC DNA]</scope>
    <source>
        <strain evidence="5">SpSt-769</strain>
    </source>
</reference>
<keyword evidence="2" id="KW-0547">Nucleotide-binding</keyword>
<dbReference type="GO" id="GO:0016887">
    <property type="term" value="F:ATP hydrolysis activity"/>
    <property type="evidence" value="ECO:0007669"/>
    <property type="project" value="InterPro"/>
</dbReference>
<dbReference type="PANTHER" id="PTHR45772">
    <property type="entry name" value="CONSERVED COMPONENT OF ABC TRANSPORTER FOR NATURAL AMINO ACIDS-RELATED"/>
    <property type="match status" value="1"/>
</dbReference>
<evidence type="ECO:0000259" key="4">
    <source>
        <dbReference type="PROSITE" id="PS50893"/>
    </source>
</evidence>
<dbReference type="InterPro" id="IPR003593">
    <property type="entry name" value="AAA+_ATPase"/>
</dbReference>
<organism evidence="5">
    <name type="scientific">Desulfomonile tiedjei</name>
    <dbReference type="NCBI Taxonomy" id="2358"/>
    <lineage>
        <taxon>Bacteria</taxon>
        <taxon>Pseudomonadati</taxon>
        <taxon>Thermodesulfobacteriota</taxon>
        <taxon>Desulfomonilia</taxon>
        <taxon>Desulfomonilales</taxon>
        <taxon>Desulfomonilaceae</taxon>
        <taxon>Desulfomonile</taxon>
    </lineage>
</organism>
<sequence length="245" mass="26485">MPILELQGVTKLFGGVAAVSDVSLSVEPNQIFGVIGPNGAGKTTLFNLISGYYRCDRGKILFNGTQINGLAPNAIVAKGIGRSFQVTSFFPEMTVWENVQAAVLVKNRLSWSLLSNSSTACGEETEAVLNQVELLDKRRAQAKTLPAGDRKKLELGIVLGTGAHFLLLDEPTCGMSPTETSATVDLIMRITEQLKLTILFTEHKIDMVMGISSHIAVLHFGTIIASGSPEEIRMNDTVQQIYFGD</sequence>
<feature type="domain" description="ABC transporter" evidence="4">
    <location>
        <begin position="4"/>
        <end position="245"/>
    </location>
</feature>
<gene>
    <name evidence="5" type="ORF">ENV54_13160</name>
</gene>
<dbReference type="CDD" id="cd03219">
    <property type="entry name" value="ABC_Mj1267_LivG_branched"/>
    <property type="match status" value="1"/>
</dbReference>
<evidence type="ECO:0000256" key="3">
    <source>
        <dbReference type="ARBA" id="ARBA00022840"/>
    </source>
</evidence>
<dbReference type="SMART" id="SM00382">
    <property type="entry name" value="AAA"/>
    <property type="match status" value="1"/>
</dbReference>
<dbReference type="GO" id="GO:0005886">
    <property type="term" value="C:plasma membrane"/>
    <property type="evidence" value="ECO:0007669"/>
    <property type="project" value="TreeGrafter"/>
</dbReference>
<accession>A0A7C4EWY8</accession>
<dbReference type="InterPro" id="IPR051120">
    <property type="entry name" value="ABC_AA/LPS_Transport"/>
</dbReference>
<dbReference type="AlphaFoldDB" id="A0A7C4EWY8"/>
<name>A0A7C4EWY8_9BACT</name>
<evidence type="ECO:0000256" key="1">
    <source>
        <dbReference type="ARBA" id="ARBA00022448"/>
    </source>
</evidence>
<evidence type="ECO:0000256" key="2">
    <source>
        <dbReference type="ARBA" id="ARBA00022741"/>
    </source>
</evidence>
<dbReference type="SUPFAM" id="SSF52540">
    <property type="entry name" value="P-loop containing nucleoside triphosphate hydrolases"/>
    <property type="match status" value="1"/>
</dbReference>
<comment type="caution">
    <text evidence="5">The sequence shown here is derived from an EMBL/GenBank/DDBJ whole genome shotgun (WGS) entry which is preliminary data.</text>
</comment>
<dbReference type="InterPro" id="IPR027417">
    <property type="entry name" value="P-loop_NTPase"/>
</dbReference>
<evidence type="ECO:0000313" key="5">
    <source>
        <dbReference type="EMBL" id="HGH62234.1"/>
    </source>
</evidence>
<keyword evidence="1" id="KW-0813">Transport</keyword>